<organism evidence="2 3">
    <name type="scientific">Hydrogenimonas thermophila</name>
    <dbReference type="NCBI Taxonomy" id="223786"/>
    <lineage>
        <taxon>Bacteria</taxon>
        <taxon>Pseudomonadati</taxon>
        <taxon>Campylobacterota</taxon>
        <taxon>Epsilonproteobacteria</taxon>
        <taxon>Campylobacterales</taxon>
        <taxon>Hydrogenimonadaceae</taxon>
        <taxon>Hydrogenimonas</taxon>
    </lineage>
</organism>
<accession>A0A1I5T7P5</accession>
<dbReference type="GO" id="GO:0004386">
    <property type="term" value="F:helicase activity"/>
    <property type="evidence" value="ECO:0007669"/>
    <property type="project" value="UniProtKB-KW"/>
</dbReference>
<dbReference type="Pfam" id="PF04326">
    <property type="entry name" value="SLFN_AlbA_2"/>
    <property type="match status" value="1"/>
</dbReference>
<dbReference type="InterPro" id="IPR038475">
    <property type="entry name" value="RecG_C_sf"/>
</dbReference>
<dbReference type="Gene3D" id="3.30.950.30">
    <property type="entry name" value="Schlafen, AAA domain"/>
    <property type="match status" value="1"/>
</dbReference>
<proteinExistence type="predicted"/>
<keyword evidence="2" id="KW-0347">Helicase</keyword>
<name>A0A1I5T7P5_9BACT</name>
<feature type="domain" description="Schlafen AlbA-2" evidence="1">
    <location>
        <begin position="8"/>
        <end position="128"/>
    </location>
</feature>
<dbReference type="PANTHER" id="PTHR30595:SF6">
    <property type="entry name" value="SCHLAFEN ALBA-2 DOMAIN-CONTAINING PROTEIN"/>
    <property type="match status" value="1"/>
</dbReference>
<dbReference type="PANTHER" id="PTHR30595">
    <property type="entry name" value="GLPR-RELATED TRANSCRIPTIONAL REPRESSOR"/>
    <property type="match status" value="1"/>
</dbReference>
<dbReference type="OrthoDB" id="9805115at2"/>
<evidence type="ECO:0000313" key="3">
    <source>
        <dbReference type="Proteomes" id="UP000199227"/>
    </source>
</evidence>
<keyword evidence="2" id="KW-0378">Hydrolase</keyword>
<reference evidence="2 3" key="1">
    <citation type="submission" date="2016-10" db="EMBL/GenBank/DDBJ databases">
        <authorList>
            <person name="de Groot N.N."/>
        </authorList>
    </citation>
    <scope>NUCLEOTIDE SEQUENCE [LARGE SCALE GENOMIC DNA]</scope>
    <source>
        <strain evidence="2 3">EP1-55-1</strain>
    </source>
</reference>
<dbReference type="Proteomes" id="UP000199227">
    <property type="component" value="Unassembled WGS sequence"/>
</dbReference>
<dbReference type="InterPro" id="IPR038461">
    <property type="entry name" value="Schlafen_AlbA_2_dom_sf"/>
</dbReference>
<keyword evidence="2" id="KW-0067">ATP-binding</keyword>
<dbReference type="STRING" id="223786.SAMN05216234_1411"/>
<gene>
    <name evidence="2" type="ORF">SAMN05216234_1411</name>
</gene>
<dbReference type="Pfam" id="PF13749">
    <property type="entry name" value="HATPase_c_4"/>
    <property type="match status" value="1"/>
</dbReference>
<evidence type="ECO:0000313" key="2">
    <source>
        <dbReference type="EMBL" id="SFP78988.1"/>
    </source>
</evidence>
<evidence type="ECO:0000259" key="1">
    <source>
        <dbReference type="Pfam" id="PF04326"/>
    </source>
</evidence>
<dbReference type="EMBL" id="FOXB01000041">
    <property type="protein sequence ID" value="SFP78988.1"/>
    <property type="molecule type" value="Genomic_DNA"/>
</dbReference>
<keyword evidence="2" id="KW-0547">Nucleotide-binding</keyword>
<dbReference type="AlphaFoldDB" id="A0A1I5T7P5"/>
<dbReference type="Gene3D" id="3.30.565.60">
    <property type="match status" value="1"/>
</dbReference>
<sequence>MDKLLESETNKIEYKSLKKVFGNNSNLKDLAKTCVCMANAQGGYLIIGIEDKDKLPPSTQTIDQEELNKIIKTLRSFTDSVGLVNPEIKKHDNGGEYAIIQIYPSLKTIATTSDGRVYIRIGDECVPVKGEELTRLAHEKGAFQWELVTTRYTINDVPQENIIKFTDDIRNSDRVSDFIKDKENYEILEHFHLIDNGKLTNLGILWLGDYKQRGKLNYPLTIQYIVYNEYEEKIRKIEWNLNQYNPKELLLEIEKEAIELNYSFEIPNGLFRKQVRHYNKAVIRELLINAFAHKSYTISGDIFISVYKDRLEIKNPGGLPLGVTKDNILHQVHRRNPKLIDTFKALNLMESEGSGYDLIYEKLSLDGKRFPDIESDINYMKVTIYSNIVDEDVLQILDFLANHYQLTQKEIIALGVIIREKKISGFDLARILQLQDDERLRNWVSGLTNKNIVLTEGRTKGLMYMLNPKVISSMEHNLKPSLKTMEEHTLRALIKEDLKAHPKSKISEIHQRMDGLDIKYLRRVVYKMYEEGELEREGANKNMVYFLANKK</sequence>
<protein>
    <submittedName>
        <fullName evidence="2">ATP-dependent DNA helicase RecG</fullName>
    </submittedName>
</protein>
<dbReference type="InterPro" id="IPR007421">
    <property type="entry name" value="Schlafen_AlbA_2_dom"/>
</dbReference>
<keyword evidence="3" id="KW-1185">Reference proteome</keyword>
<dbReference type="RefSeq" id="WP_092913675.1">
    <property type="nucleotide sequence ID" value="NZ_FOXB01000041.1"/>
</dbReference>